<dbReference type="InterPro" id="IPR008861">
    <property type="entry name" value="GpX-like"/>
</dbReference>
<sequence>MAMTIRTSDGDMLDVLCRAHYGYDESAVEQVLEANPGLAAIREPYPSGVSITLPDIEAPAGDVVTLWE</sequence>
<organism evidence="1 2">
    <name type="scientific">Chromobacterium haemolyticum</name>
    <dbReference type="NCBI Taxonomy" id="394935"/>
    <lineage>
        <taxon>Bacteria</taxon>
        <taxon>Pseudomonadati</taxon>
        <taxon>Pseudomonadota</taxon>
        <taxon>Betaproteobacteria</taxon>
        <taxon>Neisseriales</taxon>
        <taxon>Chromobacteriaceae</taxon>
        <taxon>Chromobacterium</taxon>
    </lineage>
</organism>
<dbReference type="AlphaFoldDB" id="A0A1W0CDL0"/>
<comment type="caution">
    <text evidence="1">The sequence shown here is derived from an EMBL/GenBank/DDBJ whole genome shotgun (WGS) entry which is preliminary data.</text>
</comment>
<evidence type="ECO:0000313" key="1">
    <source>
        <dbReference type="EMBL" id="OQS32838.1"/>
    </source>
</evidence>
<dbReference type="RefSeq" id="WP_081556866.1">
    <property type="nucleotide sequence ID" value="NZ_MUKV01000043.1"/>
</dbReference>
<reference evidence="1 2" key="1">
    <citation type="submission" date="2017-02" db="EMBL/GenBank/DDBJ databases">
        <title>Chromobacterium haemolyticum H5244.</title>
        <authorList>
            <person name="Gulvik C.A."/>
        </authorList>
    </citation>
    <scope>NUCLEOTIDE SEQUENCE [LARGE SCALE GENOMIC DNA]</scope>
    <source>
        <strain evidence="1 2">H5244</strain>
    </source>
</reference>
<proteinExistence type="predicted"/>
<protein>
    <submittedName>
        <fullName evidence="1">Phage tail protein</fullName>
    </submittedName>
</protein>
<accession>A0A1W0CDL0</accession>
<name>A0A1W0CDL0_9NEIS</name>
<evidence type="ECO:0000313" key="2">
    <source>
        <dbReference type="Proteomes" id="UP000192721"/>
    </source>
</evidence>
<dbReference type="Proteomes" id="UP000192721">
    <property type="component" value="Unassembled WGS sequence"/>
</dbReference>
<dbReference type="Pfam" id="PF05489">
    <property type="entry name" value="Phage_tail_X"/>
    <property type="match status" value="1"/>
</dbReference>
<gene>
    <name evidence="1" type="ORF">B0T45_21285</name>
</gene>
<dbReference type="EMBL" id="MUKV01000043">
    <property type="protein sequence ID" value="OQS32838.1"/>
    <property type="molecule type" value="Genomic_DNA"/>
</dbReference>